<protein>
    <submittedName>
        <fullName evidence="1">Uncharacterized protein</fullName>
    </submittedName>
</protein>
<dbReference type="AlphaFoldDB" id="A0AAE3M694"/>
<accession>A0AAE3M694</accession>
<gene>
    <name evidence="1" type="ORF">OM075_12995</name>
</gene>
<comment type="caution">
    <text evidence="1">The sequence shown here is derived from an EMBL/GenBank/DDBJ whole genome shotgun (WGS) entry which is preliminary data.</text>
</comment>
<reference evidence="1" key="1">
    <citation type="submission" date="2022-10" db="EMBL/GenBank/DDBJ databases">
        <authorList>
            <person name="Yu W.X."/>
        </authorList>
    </citation>
    <scope>NUCLEOTIDE SEQUENCE</scope>
    <source>
        <strain evidence="1">AAT</strain>
    </source>
</reference>
<dbReference type="RefSeq" id="WP_301190954.1">
    <property type="nucleotide sequence ID" value="NZ_JAPDPJ010000028.1"/>
</dbReference>
<proteinExistence type="predicted"/>
<sequence>MRVKIYYTALIVCTLLLITTGFSEPGDLFIKYLQKKLTEYNLLYPAEKAYLHTDKTFYKPGDDIWIAGYLTDGITHQPS</sequence>
<evidence type="ECO:0000313" key="1">
    <source>
        <dbReference type="EMBL" id="MCW3787390.1"/>
    </source>
</evidence>
<dbReference type="Proteomes" id="UP001209229">
    <property type="component" value="Unassembled WGS sequence"/>
</dbReference>
<keyword evidence="2" id="KW-1185">Reference proteome</keyword>
<name>A0AAE3M694_9BACT</name>
<dbReference type="EMBL" id="JAPDPJ010000028">
    <property type="protein sequence ID" value="MCW3787390.1"/>
    <property type="molecule type" value="Genomic_DNA"/>
</dbReference>
<evidence type="ECO:0000313" key="2">
    <source>
        <dbReference type="Proteomes" id="UP001209229"/>
    </source>
</evidence>
<organism evidence="1 2">
    <name type="scientific">Plebeiibacterium sediminum</name>
    <dbReference type="NCBI Taxonomy" id="2992112"/>
    <lineage>
        <taxon>Bacteria</taxon>
        <taxon>Pseudomonadati</taxon>
        <taxon>Bacteroidota</taxon>
        <taxon>Bacteroidia</taxon>
        <taxon>Marinilabiliales</taxon>
        <taxon>Marinilabiliaceae</taxon>
        <taxon>Plebeiibacterium</taxon>
    </lineage>
</organism>